<name>A0A367INK0_RHIAZ</name>
<gene>
    <name evidence="1" type="ORF">CU097_003095</name>
</gene>
<dbReference type="OrthoDB" id="2283943at2759"/>
<evidence type="ECO:0000313" key="1">
    <source>
        <dbReference type="EMBL" id="RCH79248.1"/>
    </source>
</evidence>
<comment type="caution">
    <text evidence="1">The sequence shown here is derived from an EMBL/GenBank/DDBJ whole genome shotgun (WGS) entry which is preliminary data.</text>
</comment>
<sequence>MQDEVSILVNTIEPYARDSLIDAHFERRSTGSPSSFPTTSGRYDFLTVCLLPTNDGQKLMIGTRTSNFLVTSSIRLDRQSVNIGPATIHFHPTTLTKIFLDCLSIELAKSSLDNTKINRVQFIPSLYQLKQ</sequence>
<reference evidence="1 2" key="1">
    <citation type="journal article" date="2018" name="G3 (Bethesda)">
        <title>Phylogenetic and Phylogenomic Definition of Rhizopus Species.</title>
        <authorList>
            <person name="Gryganskyi A.P."/>
            <person name="Golan J."/>
            <person name="Dolatabadi S."/>
            <person name="Mondo S."/>
            <person name="Robb S."/>
            <person name="Idnurm A."/>
            <person name="Muszewska A."/>
            <person name="Steczkiewicz K."/>
            <person name="Masonjones S."/>
            <person name="Liao H.L."/>
            <person name="Gajdeczka M.T."/>
            <person name="Anike F."/>
            <person name="Vuek A."/>
            <person name="Anishchenko I.M."/>
            <person name="Voigt K."/>
            <person name="de Hoog G.S."/>
            <person name="Smith M.E."/>
            <person name="Heitman J."/>
            <person name="Vilgalys R."/>
            <person name="Stajich J.E."/>
        </authorList>
    </citation>
    <scope>NUCLEOTIDE SEQUENCE [LARGE SCALE GENOMIC DNA]</scope>
    <source>
        <strain evidence="1 2">CBS 357.93</strain>
    </source>
</reference>
<dbReference type="EMBL" id="PJQL01004616">
    <property type="protein sequence ID" value="RCH79248.1"/>
    <property type="molecule type" value="Genomic_DNA"/>
</dbReference>
<dbReference type="STRING" id="86630.A0A367INK0"/>
<organism evidence="1 2">
    <name type="scientific">Rhizopus azygosporus</name>
    <name type="common">Rhizopus microsporus var. azygosporus</name>
    <dbReference type="NCBI Taxonomy" id="86630"/>
    <lineage>
        <taxon>Eukaryota</taxon>
        <taxon>Fungi</taxon>
        <taxon>Fungi incertae sedis</taxon>
        <taxon>Mucoromycota</taxon>
        <taxon>Mucoromycotina</taxon>
        <taxon>Mucoromycetes</taxon>
        <taxon>Mucorales</taxon>
        <taxon>Mucorineae</taxon>
        <taxon>Rhizopodaceae</taxon>
        <taxon>Rhizopus</taxon>
    </lineage>
</organism>
<evidence type="ECO:0000313" key="2">
    <source>
        <dbReference type="Proteomes" id="UP000252139"/>
    </source>
</evidence>
<feature type="non-terminal residue" evidence="1">
    <location>
        <position position="131"/>
    </location>
</feature>
<dbReference type="AlphaFoldDB" id="A0A367INK0"/>
<dbReference type="Proteomes" id="UP000252139">
    <property type="component" value="Unassembled WGS sequence"/>
</dbReference>
<protein>
    <submittedName>
        <fullName evidence="1">Uncharacterized protein</fullName>
    </submittedName>
</protein>
<keyword evidence="2" id="KW-1185">Reference proteome</keyword>
<proteinExistence type="predicted"/>
<accession>A0A367INK0</accession>